<dbReference type="GeneID" id="109114786"/>
<evidence type="ECO:0000313" key="2">
    <source>
        <dbReference type="RefSeq" id="XP_019053531.1"/>
    </source>
</evidence>
<dbReference type="InterPro" id="IPR043502">
    <property type="entry name" value="DNA/RNA_pol_sf"/>
</dbReference>
<dbReference type="SUPFAM" id="SSF56672">
    <property type="entry name" value="DNA/RNA polymerases"/>
    <property type="match status" value="1"/>
</dbReference>
<protein>
    <submittedName>
        <fullName evidence="2">Uncharacterized protein LOC109114786</fullName>
    </submittedName>
</protein>
<dbReference type="InParanoid" id="A0A1U8Q654"/>
<dbReference type="STRING" id="4432.A0A1U8Q654"/>
<dbReference type="KEGG" id="nnu:109114786"/>
<keyword evidence="1" id="KW-1185">Reference proteome</keyword>
<dbReference type="AlphaFoldDB" id="A0A1U8Q654"/>
<dbReference type="CDD" id="cd09272">
    <property type="entry name" value="RNase_HI_RT_Ty1"/>
    <property type="match status" value="1"/>
</dbReference>
<dbReference type="PANTHER" id="PTHR11439">
    <property type="entry name" value="GAG-POL-RELATED RETROTRANSPOSON"/>
    <property type="match status" value="1"/>
</dbReference>
<sequence>MLIVYVDDIVVTGDDITVARLKKGIFLSQRKYVLDLLYEVGKFGCKPAETPIDLNHKLSSTKGEVLPDRGIYQRLVGRLLYLCLTRLDISYAVGVVSQYIHEPRTSHMQAVNKILAYLKGCPGKGMLYSNHGHLKIEAYTDVDWAGSIDDKRSTSGYYALVGGNLISWKSKKQSVVVRSSAEAKYRAMSHEVSELLWSKTLLTEMGIQADIP</sequence>
<accession>A0A1U8Q654</accession>
<dbReference type="RefSeq" id="XP_019053531.1">
    <property type="nucleotide sequence ID" value="XM_019197986.1"/>
</dbReference>
<reference evidence="2" key="1">
    <citation type="submission" date="2025-08" db="UniProtKB">
        <authorList>
            <consortium name="RefSeq"/>
        </authorList>
    </citation>
    <scope>IDENTIFICATION</scope>
</reference>
<gene>
    <name evidence="2" type="primary">LOC109114786</name>
</gene>
<dbReference type="OrthoDB" id="443140at2759"/>
<organism evidence="1 2">
    <name type="scientific">Nelumbo nucifera</name>
    <name type="common">Sacred lotus</name>
    <dbReference type="NCBI Taxonomy" id="4432"/>
    <lineage>
        <taxon>Eukaryota</taxon>
        <taxon>Viridiplantae</taxon>
        <taxon>Streptophyta</taxon>
        <taxon>Embryophyta</taxon>
        <taxon>Tracheophyta</taxon>
        <taxon>Spermatophyta</taxon>
        <taxon>Magnoliopsida</taxon>
        <taxon>Proteales</taxon>
        <taxon>Nelumbonaceae</taxon>
        <taxon>Nelumbo</taxon>
    </lineage>
</organism>
<dbReference type="Proteomes" id="UP000189703">
    <property type="component" value="Unplaced"/>
</dbReference>
<name>A0A1U8Q654_NELNU</name>
<dbReference type="OMA" id="YIHEPRT"/>
<proteinExistence type="predicted"/>
<dbReference type="PANTHER" id="PTHR11439:SF483">
    <property type="entry name" value="PEPTIDE SYNTHASE GLIP-LIKE, PUTATIVE (AFU_ORTHOLOGUE AFUA_3G12920)-RELATED"/>
    <property type="match status" value="1"/>
</dbReference>
<evidence type="ECO:0000313" key="1">
    <source>
        <dbReference type="Proteomes" id="UP000189703"/>
    </source>
</evidence>